<dbReference type="Proteomes" id="UP000308365">
    <property type="component" value="Unassembled WGS sequence"/>
</dbReference>
<evidence type="ECO:0008006" key="3">
    <source>
        <dbReference type="Google" id="ProtNLM"/>
    </source>
</evidence>
<dbReference type="EMBL" id="RWIC01002262">
    <property type="protein sequence ID" value="TKC33868.1"/>
    <property type="molecule type" value="Genomic_DNA"/>
</dbReference>
<protein>
    <recommendedName>
        <fullName evidence="3">Constitutive coactivator of PPAR-gamma-like protein 2</fullName>
    </recommendedName>
</protein>
<dbReference type="AlphaFoldDB" id="A0A4U1ED01"/>
<gene>
    <name evidence="1" type="ORF">EI555_001074</name>
</gene>
<sequence>MVQWPGGRILHRHELDTFLAQAVSTQLYEPDQLQELKIEKLDARGIQLAALFMSGVDTALFANDACGQPVPWEHCCPWIYFDGKLFQSKLIKAGRERVSLVELCDGQADLATKVEKMRQSILEGVNMNYPPPSALLPSPTFVPPMVPSLYPVSLYPRAMGPMPPPPQGRSRGFAGLHPIPPQGGKLEIAGMVVGQWAGSRSSRGHGSFGMQVVSVGMEKSRLVEDPKDIKKEINKALQMVFLNPWSLIKVNGNNGTLIKEEKNDHLPAPSQCALTRDSSVCNNGNRYFPVKNGEKSRLREQKLGTVAQQKEE</sequence>
<proteinExistence type="predicted"/>
<evidence type="ECO:0000313" key="2">
    <source>
        <dbReference type="Proteomes" id="UP000308365"/>
    </source>
</evidence>
<evidence type="ECO:0000313" key="1">
    <source>
        <dbReference type="EMBL" id="TKC33868.1"/>
    </source>
</evidence>
<dbReference type="GO" id="GO:0005634">
    <property type="term" value="C:nucleus"/>
    <property type="evidence" value="ECO:0007669"/>
    <property type="project" value="TreeGrafter"/>
</dbReference>
<dbReference type="PANTHER" id="PTHR15976">
    <property type="entry name" value="CONSTITUTIVE COACTIVATOR OF PEROXISOME PROLIFERATOR-ACTIVATED RECEPTOR GAMMA"/>
    <property type="match status" value="1"/>
</dbReference>
<name>A0A4U1ED01_MONMO</name>
<organism evidence="1 2">
    <name type="scientific">Monodon monoceros</name>
    <name type="common">Narwhal</name>
    <name type="synonym">Ceratodon monodon</name>
    <dbReference type="NCBI Taxonomy" id="40151"/>
    <lineage>
        <taxon>Eukaryota</taxon>
        <taxon>Metazoa</taxon>
        <taxon>Chordata</taxon>
        <taxon>Craniata</taxon>
        <taxon>Vertebrata</taxon>
        <taxon>Euteleostomi</taxon>
        <taxon>Mammalia</taxon>
        <taxon>Eutheria</taxon>
        <taxon>Laurasiatheria</taxon>
        <taxon>Artiodactyla</taxon>
        <taxon>Whippomorpha</taxon>
        <taxon>Cetacea</taxon>
        <taxon>Odontoceti</taxon>
        <taxon>Monodontidae</taxon>
        <taxon>Monodon</taxon>
    </lineage>
</organism>
<reference evidence="2" key="1">
    <citation type="journal article" date="2019" name="IScience">
        <title>Narwhal Genome Reveals Long-Term Low Genetic Diversity despite Current Large Abundance Size.</title>
        <authorList>
            <person name="Westbury M.V."/>
            <person name="Petersen B."/>
            <person name="Garde E."/>
            <person name="Heide-Jorgensen M.P."/>
            <person name="Lorenzen E.D."/>
        </authorList>
    </citation>
    <scope>NUCLEOTIDE SEQUENCE [LARGE SCALE GENOMIC DNA]</scope>
</reference>
<dbReference type="PANTHER" id="PTHR15976:SF15">
    <property type="entry name" value="CONSTITUTIVE COACTIVATOR OF PPAR-GAMMA-LIKE PROTEIN 2"/>
    <property type="match status" value="1"/>
</dbReference>
<accession>A0A4U1ED01</accession>
<comment type="caution">
    <text evidence="1">The sequence shown here is derived from an EMBL/GenBank/DDBJ whole genome shotgun (WGS) entry which is preliminary data.</text>
</comment>
<dbReference type="InterPro" id="IPR026784">
    <property type="entry name" value="Coact_PPARg"/>
</dbReference>